<dbReference type="PANTHER" id="PTHR45024:SF3">
    <property type="entry name" value="BLL2957 PROTEIN"/>
    <property type="match status" value="1"/>
</dbReference>
<dbReference type="PRINTS" id="PR00081">
    <property type="entry name" value="GDHRDH"/>
</dbReference>
<dbReference type="InterPro" id="IPR051687">
    <property type="entry name" value="Peroxisomal_Beta-Oxidation"/>
</dbReference>
<dbReference type="PROSITE" id="PS00061">
    <property type="entry name" value="ADH_SHORT"/>
    <property type="match status" value="1"/>
</dbReference>
<dbReference type="InterPro" id="IPR002347">
    <property type="entry name" value="SDR_fam"/>
</dbReference>
<name>A0ABV2EN35_9CAUL</name>
<comment type="caution">
    <text evidence="3">The sequence shown here is derived from an EMBL/GenBank/DDBJ whole genome shotgun (WGS) entry which is preliminary data.</text>
</comment>
<feature type="domain" description="Ketoreductase" evidence="2">
    <location>
        <begin position="7"/>
        <end position="204"/>
    </location>
</feature>
<dbReference type="Proteomes" id="UP001549110">
    <property type="component" value="Unassembled WGS sequence"/>
</dbReference>
<dbReference type="SMART" id="SM00822">
    <property type="entry name" value="PKS_KR"/>
    <property type="match status" value="1"/>
</dbReference>
<dbReference type="Gene3D" id="3.40.50.720">
    <property type="entry name" value="NAD(P)-binding Rossmann-like Domain"/>
    <property type="match status" value="1"/>
</dbReference>
<sequence>MGVLSGKVVLVTGGGNGIGRDCALIAAAEGAKVIVNDLGGGLGGGDEGSAGPAEKVCEEIRAAGGEAVSNSDSVTNYKAVQGMVEQARDTFGGLHAVINPAGILRDVMFHKMTEDDWDRVIDVHLRGSFNVARATIELFREQNDGSYMFFTSTSGLLGNIGQANYGAAKMGIAGLSRILAMEGARNNVRSNCLAPVAWTRMTQSVPVKDEAAAARRAVMAEKIRADQPARLSVALVSPAAAHISGQVFGASGENIILYSQPRPIDTQTKESGWTVETILSEAMPAMESKFFPLSRPAPAPAPAKA</sequence>
<evidence type="ECO:0000259" key="2">
    <source>
        <dbReference type="SMART" id="SM00822"/>
    </source>
</evidence>
<dbReference type="RefSeq" id="WP_331932783.1">
    <property type="nucleotide sequence ID" value="NZ_JBEPLU010000003.1"/>
</dbReference>
<gene>
    <name evidence="3" type="ORF">ABID41_003614</name>
</gene>
<reference evidence="3 4" key="1">
    <citation type="submission" date="2024-06" db="EMBL/GenBank/DDBJ databases">
        <title>Genomic Encyclopedia of Type Strains, Phase IV (KMG-IV): sequencing the most valuable type-strain genomes for metagenomic binning, comparative biology and taxonomic classification.</title>
        <authorList>
            <person name="Goeker M."/>
        </authorList>
    </citation>
    <scope>NUCLEOTIDE SEQUENCE [LARGE SCALE GENOMIC DNA]</scope>
    <source>
        <strain evidence="3 4">DSM 17809</strain>
    </source>
</reference>
<dbReference type="EMBL" id="JBEPLU010000003">
    <property type="protein sequence ID" value="MET3528475.1"/>
    <property type="molecule type" value="Genomic_DNA"/>
</dbReference>
<dbReference type="InterPro" id="IPR057326">
    <property type="entry name" value="KR_dom"/>
</dbReference>
<evidence type="ECO:0000313" key="4">
    <source>
        <dbReference type="Proteomes" id="UP001549110"/>
    </source>
</evidence>
<dbReference type="SUPFAM" id="SSF51735">
    <property type="entry name" value="NAD(P)-binding Rossmann-fold domains"/>
    <property type="match status" value="1"/>
</dbReference>
<comment type="similarity">
    <text evidence="1">Belongs to the short-chain dehydrogenases/reductases (SDR) family.</text>
</comment>
<dbReference type="Pfam" id="PF00106">
    <property type="entry name" value="adh_short"/>
    <property type="match status" value="1"/>
</dbReference>
<accession>A0ABV2EN35</accession>
<dbReference type="PRINTS" id="PR00080">
    <property type="entry name" value="SDRFAMILY"/>
</dbReference>
<dbReference type="InterPro" id="IPR036291">
    <property type="entry name" value="NAD(P)-bd_dom_sf"/>
</dbReference>
<evidence type="ECO:0000313" key="3">
    <source>
        <dbReference type="EMBL" id="MET3528475.1"/>
    </source>
</evidence>
<dbReference type="InterPro" id="IPR020904">
    <property type="entry name" value="Sc_DH/Rdtase_CS"/>
</dbReference>
<organism evidence="3 4">
    <name type="scientific">Phenylobacterium koreense</name>
    <dbReference type="NCBI Taxonomy" id="266125"/>
    <lineage>
        <taxon>Bacteria</taxon>
        <taxon>Pseudomonadati</taxon>
        <taxon>Pseudomonadota</taxon>
        <taxon>Alphaproteobacteria</taxon>
        <taxon>Caulobacterales</taxon>
        <taxon>Caulobacteraceae</taxon>
        <taxon>Phenylobacterium</taxon>
    </lineage>
</organism>
<keyword evidence="4" id="KW-1185">Reference proteome</keyword>
<protein>
    <submittedName>
        <fullName evidence="3">NAD(P)-dependent dehydrogenase (Short-subunit alcohol dehydrogenase family)</fullName>
    </submittedName>
</protein>
<evidence type="ECO:0000256" key="1">
    <source>
        <dbReference type="RuleBase" id="RU000363"/>
    </source>
</evidence>
<dbReference type="PANTHER" id="PTHR45024">
    <property type="entry name" value="DEHYDROGENASES, SHORT CHAIN"/>
    <property type="match status" value="1"/>
</dbReference>
<proteinExistence type="inferred from homology"/>